<keyword evidence="6 8" id="KW-0378">Hydrolase</keyword>
<dbReference type="Gene3D" id="1.10.3930.10">
    <property type="entry name" value="Arginine deiminase"/>
    <property type="match status" value="1"/>
</dbReference>
<keyword evidence="5 8" id="KW-0056">Arginine metabolism</keyword>
<evidence type="ECO:0000313" key="9">
    <source>
        <dbReference type="EMBL" id="MFC7361502.1"/>
    </source>
</evidence>
<dbReference type="EMBL" id="JBHTCH010000017">
    <property type="protein sequence ID" value="MFC7361502.1"/>
    <property type="molecule type" value="Genomic_DNA"/>
</dbReference>
<dbReference type="GO" id="GO:0016990">
    <property type="term" value="F:arginine deiminase activity"/>
    <property type="evidence" value="ECO:0007669"/>
    <property type="project" value="UniProtKB-EC"/>
</dbReference>
<keyword evidence="10" id="KW-1185">Reference proteome</keyword>
<comment type="subcellular location">
    <subcellularLocation>
        <location evidence="1 8">Cytoplasm</location>
    </subcellularLocation>
</comment>
<evidence type="ECO:0000256" key="5">
    <source>
        <dbReference type="ARBA" id="ARBA00022503"/>
    </source>
</evidence>
<evidence type="ECO:0000313" key="10">
    <source>
        <dbReference type="Proteomes" id="UP001596524"/>
    </source>
</evidence>
<dbReference type="PANTHER" id="PTHR47271">
    <property type="entry name" value="ARGININE DEIMINASE"/>
    <property type="match status" value="1"/>
</dbReference>
<accession>A0ABW2N6I4</accession>
<proteinExistence type="inferred from homology"/>
<keyword evidence="4 8" id="KW-0963">Cytoplasm</keyword>
<dbReference type="HAMAP" id="MF_00242">
    <property type="entry name" value="Arg_deiminase"/>
    <property type="match status" value="1"/>
</dbReference>
<evidence type="ECO:0000256" key="6">
    <source>
        <dbReference type="ARBA" id="ARBA00022801"/>
    </source>
</evidence>
<reference evidence="10" key="1">
    <citation type="journal article" date="2019" name="Int. J. Syst. Evol. Microbiol.">
        <title>The Global Catalogue of Microorganisms (GCM) 10K type strain sequencing project: providing services to taxonomists for standard genome sequencing and annotation.</title>
        <authorList>
            <consortium name="The Broad Institute Genomics Platform"/>
            <consortium name="The Broad Institute Genome Sequencing Center for Infectious Disease"/>
            <person name="Wu L."/>
            <person name="Ma J."/>
        </authorList>
    </citation>
    <scope>NUCLEOTIDE SEQUENCE [LARGE SCALE GENOMIC DNA]</scope>
    <source>
        <strain evidence="10">FCH27</strain>
    </source>
</reference>
<organism evidence="9 10">
    <name type="scientific">Nocardioides astragali</name>
    <dbReference type="NCBI Taxonomy" id="1776736"/>
    <lineage>
        <taxon>Bacteria</taxon>
        <taxon>Bacillati</taxon>
        <taxon>Actinomycetota</taxon>
        <taxon>Actinomycetes</taxon>
        <taxon>Propionibacteriales</taxon>
        <taxon>Nocardioidaceae</taxon>
        <taxon>Nocardioides</taxon>
    </lineage>
</organism>
<comment type="caution">
    <text evidence="9">The sequence shown here is derived from an EMBL/GenBank/DDBJ whole genome shotgun (WGS) entry which is preliminary data.</text>
</comment>
<dbReference type="PRINTS" id="PR01466">
    <property type="entry name" value="ARGDEIMINASE"/>
</dbReference>
<dbReference type="EC" id="3.5.3.6" evidence="8"/>
<name>A0ABW2N6I4_9ACTN</name>
<sequence>MTTEQTPPPEAPGAGASSAYGVHSEVGTLRKVLVCAPGLAHRRLTPTNSDALLFDDVMWVDNARRDHADFVTELRARGVDVVELHDVLAQTMAVPGAKDWLLERKITANEVGHGLVDETLAFLRTLDDARLAELLIGGLATNDLPDNFRSGFVALARETTGSREYLMQPLPNTLYTRDTTCWLYGGLTMNPLYWPARHDETLLYKAIYQFHPDFVGAKVWWGDPEIDWGLATIEGGDVMPIGNKTVLIGMSERTSRQAITQVAKALFEQEAAECVVVAGMPKLRAAMHLDTVITFADRDLVTYFPGIVDGIHAFTLRPSDGEHGIEVTDEGDRMFVDVVAEALGLKALRSVETGGDVYASERQQWDSGNNAVAVEPGVVFTYDRNTYTNALLRRAGVEVIPIVGAELGRGRGGGHCMTCPITRDAVDY</sequence>
<evidence type="ECO:0000256" key="2">
    <source>
        <dbReference type="ARBA" id="ARBA00005213"/>
    </source>
</evidence>
<dbReference type="PANTHER" id="PTHR47271:SF3">
    <property type="entry name" value="ARGININE DEIMINASE"/>
    <property type="match status" value="1"/>
</dbReference>
<dbReference type="RefSeq" id="WP_255891097.1">
    <property type="nucleotide sequence ID" value="NZ_JAFMZM010000004.1"/>
</dbReference>
<comment type="catalytic activity">
    <reaction evidence="7 8">
        <text>L-arginine + H2O = L-citrulline + NH4(+)</text>
        <dbReference type="Rhea" id="RHEA:19597"/>
        <dbReference type="ChEBI" id="CHEBI:15377"/>
        <dbReference type="ChEBI" id="CHEBI:28938"/>
        <dbReference type="ChEBI" id="CHEBI:32682"/>
        <dbReference type="ChEBI" id="CHEBI:57743"/>
        <dbReference type="EC" id="3.5.3.6"/>
    </reaction>
</comment>
<evidence type="ECO:0000256" key="1">
    <source>
        <dbReference type="ARBA" id="ARBA00004496"/>
    </source>
</evidence>
<evidence type="ECO:0000256" key="8">
    <source>
        <dbReference type="HAMAP-Rule" id="MF_00242"/>
    </source>
</evidence>
<protein>
    <recommendedName>
        <fullName evidence="8">Arginine deiminase</fullName>
        <shortName evidence="8">ADI</shortName>
        <ecNumber evidence="8">3.5.3.6</ecNumber>
    </recommendedName>
    <alternativeName>
        <fullName evidence="8">Arginine dihydrolase</fullName>
        <shortName evidence="8">AD</shortName>
    </alternativeName>
</protein>
<dbReference type="InterPro" id="IPR003876">
    <property type="entry name" value="Arg_deiminase"/>
</dbReference>
<comment type="pathway">
    <text evidence="2 8">Amino-acid degradation; L-arginine degradation via ADI pathway; carbamoyl phosphate from L-arginine: step 1/2.</text>
</comment>
<comment type="similarity">
    <text evidence="3 8">Belongs to the arginine deiminase family.</text>
</comment>
<feature type="active site" description="Amidino-cysteine intermediate" evidence="8">
    <location>
        <position position="416"/>
    </location>
</feature>
<dbReference type="PIRSF" id="PIRSF006356">
    <property type="entry name" value="Arg_deiminase"/>
    <property type="match status" value="1"/>
</dbReference>
<dbReference type="Proteomes" id="UP001596524">
    <property type="component" value="Unassembled WGS sequence"/>
</dbReference>
<dbReference type="Gene3D" id="3.75.10.10">
    <property type="entry name" value="L-arginine/glycine Amidinotransferase, Chain A"/>
    <property type="match status" value="1"/>
</dbReference>
<dbReference type="SUPFAM" id="SSF55909">
    <property type="entry name" value="Pentein"/>
    <property type="match status" value="1"/>
</dbReference>
<evidence type="ECO:0000256" key="7">
    <source>
        <dbReference type="ARBA" id="ARBA00049429"/>
    </source>
</evidence>
<evidence type="ECO:0000256" key="3">
    <source>
        <dbReference type="ARBA" id="ARBA00010206"/>
    </source>
</evidence>
<evidence type="ECO:0000256" key="4">
    <source>
        <dbReference type="ARBA" id="ARBA00022490"/>
    </source>
</evidence>
<dbReference type="NCBIfam" id="NF002381">
    <property type="entry name" value="PRK01388.1"/>
    <property type="match status" value="1"/>
</dbReference>
<dbReference type="Pfam" id="PF02274">
    <property type="entry name" value="ADI"/>
    <property type="match status" value="1"/>
</dbReference>
<gene>
    <name evidence="8" type="primary">arcA</name>
    <name evidence="9" type="ORF">ACFQO6_14605</name>
</gene>